<comment type="caution">
    <text evidence="1">The sequence shown here is derived from an EMBL/GenBank/DDBJ whole genome shotgun (WGS) entry which is preliminary data.</text>
</comment>
<organism evidence="1 2">
    <name type="scientific">Mucilaginibacter gilvus</name>
    <dbReference type="NCBI Taxonomy" id="2305909"/>
    <lineage>
        <taxon>Bacteria</taxon>
        <taxon>Pseudomonadati</taxon>
        <taxon>Bacteroidota</taxon>
        <taxon>Sphingobacteriia</taxon>
        <taxon>Sphingobacteriales</taxon>
        <taxon>Sphingobacteriaceae</taxon>
        <taxon>Mucilaginibacter</taxon>
    </lineage>
</organism>
<name>A0A444MNA7_9SPHI</name>
<evidence type="ECO:0000313" key="1">
    <source>
        <dbReference type="EMBL" id="RWY51189.1"/>
    </source>
</evidence>
<reference evidence="1 2" key="1">
    <citation type="submission" date="2019-01" db="EMBL/GenBank/DDBJ databases">
        <title>Mucilaginibacter antarcticum sp. nov., isolated from antarctic soil.</title>
        <authorList>
            <person name="Yan Y.-Q."/>
            <person name="Du Z.-J."/>
        </authorList>
    </citation>
    <scope>NUCLEOTIDE SEQUENCE [LARGE SCALE GENOMIC DNA]</scope>
    <source>
        <strain evidence="1 2">F01003</strain>
    </source>
</reference>
<evidence type="ECO:0000313" key="2">
    <source>
        <dbReference type="Proteomes" id="UP000286701"/>
    </source>
</evidence>
<keyword evidence="2" id="KW-1185">Reference proteome</keyword>
<accession>A0A444MNA7</accession>
<dbReference type="Proteomes" id="UP000286701">
    <property type="component" value="Unassembled WGS sequence"/>
</dbReference>
<dbReference type="EMBL" id="SBIW01000006">
    <property type="protein sequence ID" value="RWY51189.1"/>
    <property type="molecule type" value="Genomic_DNA"/>
</dbReference>
<protein>
    <submittedName>
        <fullName evidence="1">Uncharacterized protein</fullName>
    </submittedName>
</protein>
<sequence>MRLLPLLDYSNTYTNGTQTNGQVYIKITDADTGQLVNGNNIEVRFRQDTNGEAINRIEIISGQYKPIYTGLLNDTDPLNLRYVHFTITGYTESTGPPLGSDALCDLSIISITINKSETSPGANDGQITANASSSYGGIEYSLDNTNYQPSPIFGGLSGGVKTVYIRDASGCHAQLSVQLNTLSSLLLSAPTATLPDGNISRWNAAFNPVVFTYQRKDFGVIAATLDTEKGYTILRVNAVLNPDASNPVLKKDDLVYVNAEPYIGPYEVEKVTGTAYITIRTPFAGDAGGFININQMRAYYKVLTRINYQDKQTGMAKTITSTNRPDNTGLIKADISNFLQSLLQATDNSNYTQSNYRDDNLSASYQIAYTEEWDETGETKTSPFIQIDHNFYVLYAAKQLGERYSGNMAAYIPFATLAEGLEKARWISDFAEPAYSNGYPFDIGFIYSEDLLGRDVYCEFTLLDINRNPLTGGAQTSYLLNEDSSWLLNTDGSKLIISRQSTGTIPVPQQLGLNRLLIDTLFANDVYYINIALKYADENMVQTVTQTQTIRVDDAVDDNSVYLRWIGLSGSWNYYRFVFNQEVNLDVQNAVIIKNYVSDWENQQGIEEVISKTAGQKIKVMAEDLSVADIRGLQSIKYSPKVQMLVNKNPVKWQTIVINTATYSEYETRNGRAPFSVTFNMPAINIQTQ</sequence>
<dbReference type="OrthoDB" id="784948at2"/>
<proteinExistence type="predicted"/>
<gene>
    <name evidence="1" type="ORF">EPL05_14080</name>
</gene>
<dbReference type="AlphaFoldDB" id="A0A444MNA7"/>
<dbReference type="RefSeq" id="WP_128534609.1">
    <property type="nucleotide sequence ID" value="NZ_SBIW01000006.1"/>
</dbReference>